<keyword evidence="7" id="KW-0539">Nucleus</keyword>
<dbReference type="PANTHER" id="PTHR31313">
    <property type="entry name" value="TY1 ENHANCER ACTIVATOR"/>
    <property type="match status" value="1"/>
</dbReference>
<dbReference type="PROSITE" id="PS00463">
    <property type="entry name" value="ZN2_CY6_FUNGAL_1"/>
    <property type="match status" value="1"/>
</dbReference>
<gene>
    <name evidence="10" type="ORF">PV04_04350</name>
</gene>
<dbReference type="EMBL" id="KN846958">
    <property type="protein sequence ID" value="KIW68399.1"/>
    <property type="molecule type" value="Genomic_DNA"/>
</dbReference>
<reference evidence="10 11" key="1">
    <citation type="submission" date="2015-01" db="EMBL/GenBank/DDBJ databases">
        <title>The Genome Sequence of Capronia semiimmersa CBS27337.</title>
        <authorList>
            <consortium name="The Broad Institute Genomics Platform"/>
            <person name="Cuomo C."/>
            <person name="de Hoog S."/>
            <person name="Gorbushina A."/>
            <person name="Stielow B."/>
            <person name="Teixiera M."/>
            <person name="Abouelleil A."/>
            <person name="Chapman S.B."/>
            <person name="Priest M."/>
            <person name="Young S.K."/>
            <person name="Wortman J."/>
            <person name="Nusbaum C."/>
            <person name="Birren B."/>
        </authorList>
    </citation>
    <scope>NUCLEOTIDE SEQUENCE [LARGE SCALE GENOMIC DNA]</scope>
    <source>
        <strain evidence="10 11">CBS 27337</strain>
    </source>
</reference>
<evidence type="ECO:0000313" key="10">
    <source>
        <dbReference type="EMBL" id="KIW68399.1"/>
    </source>
</evidence>
<protein>
    <recommendedName>
        <fullName evidence="9">Zn(2)-C6 fungal-type domain-containing protein</fullName>
    </recommendedName>
</protein>
<dbReference type="GO" id="GO:0003677">
    <property type="term" value="F:DNA binding"/>
    <property type="evidence" value="ECO:0007669"/>
    <property type="project" value="UniProtKB-KW"/>
</dbReference>
<dbReference type="CDD" id="cd00067">
    <property type="entry name" value="GAL4"/>
    <property type="match status" value="1"/>
</dbReference>
<proteinExistence type="predicted"/>
<dbReference type="SMART" id="SM00066">
    <property type="entry name" value="GAL4"/>
    <property type="match status" value="1"/>
</dbReference>
<name>A0A0D2G915_9EURO</name>
<dbReference type="InterPro" id="IPR001138">
    <property type="entry name" value="Zn2Cys6_DnaBD"/>
</dbReference>
<dbReference type="PROSITE" id="PS50048">
    <property type="entry name" value="ZN2_CY6_FUNGAL_2"/>
    <property type="match status" value="1"/>
</dbReference>
<dbReference type="AlphaFoldDB" id="A0A0D2G915"/>
<evidence type="ECO:0000256" key="7">
    <source>
        <dbReference type="ARBA" id="ARBA00023242"/>
    </source>
</evidence>
<evidence type="ECO:0000256" key="6">
    <source>
        <dbReference type="ARBA" id="ARBA00023163"/>
    </source>
</evidence>
<evidence type="ECO:0000256" key="5">
    <source>
        <dbReference type="ARBA" id="ARBA00023125"/>
    </source>
</evidence>
<feature type="region of interest" description="Disordered" evidence="8">
    <location>
        <begin position="30"/>
        <end position="64"/>
    </location>
</feature>
<evidence type="ECO:0000259" key="9">
    <source>
        <dbReference type="PROSITE" id="PS50048"/>
    </source>
</evidence>
<dbReference type="HOGENOM" id="CLU_990473_0_0_1"/>
<dbReference type="Pfam" id="PF00172">
    <property type="entry name" value="Zn_clus"/>
    <property type="match status" value="1"/>
</dbReference>
<comment type="subcellular location">
    <subcellularLocation>
        <location evidence="1">Nucleus</location>
    </subcellularLocation>
</comment>
<evidence type="ECO:0000313" key="11">
    <source>
        <dbReference type="Proteomes" id="UP000054266"/>
    </source>
</evidence>
<dbReference type="GO" id="GO:0000981">
    <property type="term" value="F:DNA-binding transcription factor activity, RNA polymerase II-specific"/>
    <property type="evidence" value="ECO:0007669"/>
    <property type="project" value="InterPro"/>
</dbReference>
<dbReference type="Gene3D" id="4.10.240.10">
    <property type="entry name" value="Zn(2)-C6 fungal-type DNA-binding domain"/>
    <property type="match status" value="1"/>
</dbReference>
<accession>A0A0D2G915</accession>
<evidence type="ECO:0000256" key="2">
    <source>
        <dbReference type="ARBA" id="ARBA00022723"/>
    </source>
</evidence>
<sequence>MTSILSAPGHHHFPDNNAAAAAAYRSPDGVNVPRSILPHPDKASSPPTLKAGGTPRRNAKRPRTNVTVACDGCKLARAKCDGKLPCTRCVKKDVLCTYEQGIDRRQSRGSHDEVQALTERLSQYQTFVFALRSASPGNAGYALHRLRSLPTESSPYAAEGMAVAAPVQPFDDVSSSVGLVCMDLDETATLVEWVKRDMDSTLATAKRSFLSQSPCQSKSQPQQRLPDERDRNGLAARHLTTRTIFSVKGLLCSGSHELPNASSPGRDRLETMHCARSFAAD</sequence>
<dbReference type="InterPro" id="IPR051615">
    <property type="entry name" value="Transcr_Regulatory_Elem"/>
</dbReference>
<dbReference type="Proteomes" id="UP000054266">
    <property type="component" value="Unassembled WGS sequence"/>
</dbReference>
<evidence type="ECO:0000256" key="1">
    <source>
        <dbReference type="ARBA" id="ARBA00004123"/>
    </source>
</evidence>
<keyword evidence="4" id="KW-0805">Transcription regulation</keyword>
<organism evidence="10 11">
    <name type="scientific">Phialophora macrospora</name>
    <dbReference type="NCBI Taxonomy" id="1851006"/>
    <lineage>
        <taxon>Eukaryota</taxon>
        <taxon>Fungi</taxon>
        <taxon>Dikarya</taxon>
        <taxon>Ascomycota</taxon>
        <taxon>Pezizomycotina</taxon>
        <taxon>Eurotiomycetes</taxon>
        <taxon>Chaetothyriomycetidae</taxon>
        <taxon>Chaetothyriales</taxon>
        <taxon>Herpotrichiellaceae</taxon>
        <taxon>Phialophora</taxon>
    </lineage>
</organism>
<dbReference type="InterPro" id="IPR036864">
    <property type="entry name" value="Zn2-C6_fun-type_DNA-bd_sf"/>
</dbReference>
<dbReference type="SUPFAM" id="SSF57701">
    <property type="entry name" value="Zn2/Cys6 DNA-binding domain"/>
    <property type="match status" value="1"/>
</dbReference>
<keyword evidence="6" id="KW-0804">Transcription</keyword>
<feature type="compositionally biased region" description="Low complexity" evidence="8">
    <location>
        <begin position="211"/>
        <end position="223"/>
    </location>
</feature>
<keyword evidence="5" id="KW-0238">DNA-binding</keyword>
<feature type="domain" description="Zn(2)-C6 fungal-type" evidence="9">
    <location>
        <begin position="69"/>
        <end position="98"/>
    </location>
</feature>
<keyword evidence="11" id="KW-1185">Reference proteome</keyword>
<dbReference type="GO" id="GO:0005634">
    <property type="term" value="C:nucleus"/>
    <property type="evidence" value="ECO:0007669"/>
    <property type="project" value="UniProtKB-SubCell"/>
</dbReference>
<dbReference type="GO" id="GO:0008270">
    <property type="term" value="F:zinc ion binding"/>
    <property type="evidence" value="ECO:0007669"/>
    <property type="project" value="InterPro"/>
</dbReference>
<evidence type="ECO:0000256" key="3">
    <source>
        <dbReference type="ARBA" id="ARBA00022833"/>
    </source>
</evidence>
<evidence type="ECO:0000256" key="8">
    <source>
        <dbReference type="SAM" id="MobiDB-lite"/>
    </source>
</evidence>
<keyword evidence="2" id="KW-0479">Metal-binding</keyword>
<evidence type="ECO:0000256" key="4">
    <source>
        <dbReference type="ARBA" id="ARBA00023015"/>
    </source>
</evidence>
<dbReference type="STRING" id="5601.A0A0D2G915"/>
<dbReference type="PANTHER" id="PTHR31313:SF81">
    <property type="entry name" value="TY1 ENHANCER ACTIVATOR"/>
    <property type="match status" value="1"/>
</dbReference>
<feature type="region of interest" description="Disordered" evidence="8">
    <location>
        <begin position="209"/>
        <end position="230"/>
    </location>
</feature>
<keyword evidence="3" id="KW-0862">Zinc</keyword>